<feature type="transmembrane region" description="Helical" evidence="5">
    <location>
        <begin position="186"/>
        <end position="205"/>
    </location>
</feature>
<dbReference type="Proteomes" id="UP000225972">
    <property type="component" value="Unassembled WGS sequence"/>
</dbReference>
<feature type="transmembrane region" description="Helical" evidence="5">
    <location>
        <begin position="153"/>
        <end position="174"/>
    </location>
</feature>
<dbReference type="PANTHER" id="PTHR32322">
    <property type="entry name" value="INNER MEMBRANE TRANSPORTER"/>
    <property type="match status" value="1"/>
</dbReference>
<dbReference type="SUPFAM" id="SSF103481">
    <property type="entry name" value="Multidrug resistance efflux transporter EmrE"/>
    <property type="match status" value="2"/>
</dbReference>
<evidence type="ECO:0000256" key="4">
    <source>
        <dbReference type="ARBA" id="ARBA00023136"/>
    </source>
</evidence>
<dbReference type="InterPro" id="IPR000620">
    <property type="entry name" value="EamA_dom"/>
</dbReference>
<evidence type="ECO:0000313" key="8">
    <source>
        <dbReference type="Proteomes" id="UP000225972"/>
    </source>
</evidence>
<dbReference type="Pfam" id="PF00892">
    <property type="entry name" value="EamA"/>
    <property type="match status" value="2"/>
</dbReference>
<evidence type="ECO:0000256" key="3">
    <source>
        <dbReference type="ARBA" id="ARBA00022989"/>
    </source>
</evidence>
<sequence>MTDTATRADWLSIVILALVWGSAFMFMSVALEGYGPITVATARTTLAALVLLSIMPMVGQKLPGKDPVLWGYIVVTGLLTTAIPFVLLSWGLQYVPSSFGGLAMSTIPLMVLVLAHVWGDERIFARRAAGVAIGFAGALILIGPGLFELGQSTAPLAQLACLAAAFCYSVSSILTRRCPPVEPLTLAAVPLAIGSIVLIPLMLWFEGVPTWQGLRPGGAILMLGLMQTAAMNLLRIQVIRSAGSVFMTLVNYQVPIWAMIYGTLLLGEDLPWRFYLALVLILCGLALGQWRALKGLLRRN</sequence>
<feature type="transmembrane region" description="Helical" evidence="5">
    <location>
        <begin position="98"/>
        <end position="117"/>
    </location>
</feature>
<feature type="transmembrane region" description="Helical" evidence="5">
    <location>
        <begin position="70"/>
        <end position="92"/>
    </location>
</feature>
<feature type="transmembrane region" description="Helical" evidence="5">
    <location>
        <begin position="272"/>
        <end position="293"/>
    </location>
</feature>
<dbReference type="InterPro" id="IPR050638">
    <property type="entry name" value="AA-Vitamin_Transporters"/>
</dbReference>
<keyword evidence="3 5" id="KW-1133">Transmembrane helix</keyword>
<dbReference type="OrthoDB" id="9810556at2"/>
<dbReference type="GO" id="GO:0016020">
    <property type="term" value="C:membrane"/>
    <property type="evidence" value="ECO:0007669"/>
    <property type="project" value="UniProtKB-SubCell"/>
</dbReference>
<feature type="transmembrane region" description="Helical" evidence="5">
    <location>
        <begin position="217"/>
        <end position="234"/>
    </location>
</feature>
<gene>
    <name evidence="7" type="ORF">TRP8649_03078</name>
</gene>
<feature type="transmembrane region" description="Helical" evidence="5">
    <location>
        <begin position="129"/>
        <end position="147"/>
    </location>
</feature>
<feature type="domain" description="EamA" evidence="6">
    <location>
        <begin position="158"/>
        <end position="287"/>
    </location>
</feature>
<proteinExistence type="predicted"/>
<feature type="transmembrane region" description="Helical" evidence="5">
    <location>
        <begin position="12"/>
        <end position="31"/>
    </location>
</feature>
<feature type="domain" description="EamA" evidence="6">
    <location>
        <begin position="12"/>
        <end position="142"/>
    </location>
</feature>
<evidence type="ECO:0000313" key="7">
    <source>
        <dbReference type="EMBL" id="SMX28950.1"/>
    </source>
</evidence>
<evidence type="ECO:0000256" key="2">
    <source>
        <dbReference type="ARBA" id="ARBA00022692"/>
    </source>
</evidence>
<keyword evidence="4 5" id="KW-0472">Membrane</keyword>
<evidence type="ECO:0000256" key="5">
    <source>
        <dbReference type="SAM" id="Phobius"/>
    </source>
</evidence>
<feature type="transmembrane region" description="Helical" evidence="5">
    <location>
        <begin position="37"/>
        <end position="58"/>
    </location>
</feature>
<protein>
    <submittedName>
        <fullName evidence="7">S-adenosylmethionine/S-adenosylhomocysteine transporter</fullName>
    </submittedName>
</protein>
<dbReference type="AlphaFoldDB" id="A0A238JE40"/>
<name>A0A238JE40_9RHOB</name>
<organism evidence="7 8">
    <name type="scientific">Pelagimonas phthalicica</name>
    <dbReference type="NCBI Taxonomy" id="1037362"/>
    <lineage>
        <taxon>Bacteria</taxon>
        <taxon>Pseudomonadati</taxon>
        <taxon>Pseudomonadota</taxon>
        <taxon>Alphaproteobacteria</taxon>
        <taxon>Rhodobacterales</taxon>
        <taxon>Roseobacteraceae</taxon>
        <taxon>Pelagimonas</taxon>
    </lineage>
</organism>
<keyword evidence="2 5" id="KW-0812">Transmembrane</keyword>
<comment type="subcellular location">
    <subcellularLocation>
        <location evidence="1">Membrane</location>
        <topology evidence="1">Multi-pass membrane protein</topology>
    </subcellularLocation>
</comment>
<evidence type="ECO:0000259" key="6">
    <source>
        <dbReference type="Pfam" id="PF00892"/>
    </source>
</evidence>
<dbReference type="EMBL" id="FXXP01000002">
    <property type="protein sequence ID" value="SMX28950.1"/>
    <property type="molecule type" value="Genomic_DNA"/>
</dbReference>
<dbReference type="PANTHER" id="PTHR32322:SF9">
    <property type="entry name" value="AMINO-ACID METABOLITE EFFLUX PUMP-RELATED"/>
    <property type="match status" value="1"/>
</dbReference>
<accession>A0A238JE40</accession>
<feature type="transmembrane region" description="Helical" evidence="5">
    <location>
        <begin position="246"/>
        <end position="266"/>
    </location>
</feature>
<dbReference type="RefSeq" id="WP_099246657.1">
    <property type="nucleotide sequence ID" value="NZ_FXXP01000002.1"/>
</dbReference>
<keyword evidence="8" id="KW-1185">Reference proteome</keyword>
<evidence type="ECO:0000256" key="1">
    <source>
        <dbReference type="ARBA" id="ARBA00004141"/>
    </source>
</evidence>
<reference evidence="8" key="1">
    <citation type="submission" date="2017-05" db="EMBL/GenBank/DDBJ databases">
        <authorList>
            <person name="Rodrigo-Torres L."/>
            <person name="Arahal R. D."/>
            <person name="Lucena T."/>
        </authorList>
    </citation>
    <scope>NUCLEOTIDE SEQUENCE [LARGE SCALE GENOMIC DNA]</scope>
    <source>
        <strain evidence="8">CECT 8649</strain>
    </source>
</reference>
<dbReference type="InterPro" id="IPR037185">
    <property type="entry name" value="EmrE-like"/>
</dbReference>